<evidence type="ECO:0000313" key="3">
    <source>
        <dbReference type="Proteomes" id="UP000276215"/>
    </source>
</evidence>
<protein>
    <submittedName>
        <fullName evidence="2">Uncharacterized protein</fullName>
    </submittedName>
</protein>
<sequence>MSPINETSAPIDGASPSSSASQNVNTPTGGIVGEEASQKPTLQRQISIKSLAPFLATGKKSLEGAVPTQPTLTYTIANGHNFGGTTSTTEAPTNIGRGNKARKLVPAGAAAAESAGFTFKVEKQYKPVMSRREAIFTAEKPFKPLPKRPVVFAKQPDLEFIKGSVSPQAVFASTKVVEPEEYRSTYSMFTAGKSVSVSSINKPEHEPANASTSPEVIFKGFFKSDGLTGGGDKQKGKMIAISSDVTSKDLKAKKDVKAEEYRSGYSRFTAGKPVSGLSINDPGPKPTNPSTFPKVALGGTKIPGLTLVDESMGKLKDEVIVVGKNNKKNKKKKDKKKKKKGKTITVPSDVTSEDPKAKKDVNPKEYRSSYSMFTAGKPVSVLSINNPEPKLTDAWTSSKVILGSTKIPGLTLLDESVDKLMDKAIATSSKTESPAEVNQDVKHWKSPSDHARFPAKKPMMPLRKRRIRPVKGAEINVINSAIPPEVVSGDAEIKGHTDADKVIEELASQVIDIPSKDSSEELTGPRSIITKVPLSDGGADPLPVEPGCDPETTLSIRLETDTELSVGADRDNELLSEDPSSYTIFTDAKPIEPLHEPCVVSLKEPEFELTNAPISPEIMSGGVQASGFDDIEKAPDRLFEVAVSARKPEIIAKDNTNKSFYNQTGSSDIALEGLKVEKDDELEECWSSDSMFAGAESISVLSINEPESEPTNTTISPEVVPGGAGIEESIGTGEVIEEIGSEVIVSSCILGIPIESNTKKSICVQAVHSHDSSEELTGPPSIAHTKPFSGGDAEPLFEDASLDQTLAVKAPLPMNAEFDLEHSRPTLIPGDADPVSGDSAIPPTLQIPLLMDTDSNLEHPESITQTQSAVEVVKVIEIVTEPSQDSKTPSTDDNVINSEDGSLALSSSLGTPLPVDPECDFKSSLSIRVESDTESPLGDDGANNLIHEDPSSYTILTDAKPIEPLHEPRVVSIEEQEFDCTNAPISPEITSEGMEASGLDNGEGALARLVSEVKPICVQAVLSDDSCEELTTLPGITPKTPLQDGDAEPVFEDASLKESLALKVPLLMNTEFDLENSGSAPLLGDADPLPAGSGFDFTNAPTSPEIIFEGVEAPGPDNGEGALDKLVDEVMVSARIPEIPIESNINKSICVQAVITHDSCKELTSLLGITPNTPLQDGDAEPTQDPKTPRTDENVLNSKAESLVLSSSPGSPLPVGPGSGSESPLLVKLEIDPASPLGADGDKKPLFEDPSSYTILTNAKPIEPLNDLCVVSIKEPEFDFINAPTSPEVVFEDMQTSGLDNGEGALARLVNEVRVSDSTPGIPIESNTNKSICIQAVLSHDSCEELITLLSIAPKAPLPDGDAEPCFEDASSTLVFSPQTRLPLDTRFDSEHLGATNEIPTNIDSSKDLKTPSIKKSKPGDSQDESLILTIAAMTPLPVDTEFNSETTSWIFCGAPSESPLGVDGDNKLLYESPSSYTIFTAGKPIKLLRERRVASVKGPEIEFSNASISREIIFGGADAAGLDALDEVLDRPMDEVVVSARAPEAIAENSTNKPFCNQTVSSDGASEDLKAEKDIKVASDEDLSTYSMSAAGKPTNVVSVNTLESEPINTLISPGAMYGSMEAVGLDDDDADETFDKLVDEVVVSSGAPEIIANKNTNKFFWVQALYSEDVSSSLSIAANVPLPGDADSRSEDAALTLALALEAPLPTDTELNLEHPESTTKTASSEPAGQYKKSIHKNSPVQVIQIATKPGSDSKTPLNEENVINSEDVALPLSVSLGTPLAEDTEHVSEDPLSIIHEAESESLLEIDRNNNLETHQEAGIMGSLASPIPIPMGDTLPAWNPKQRKIAFANPSTSSAVESSCGLLTLSFLLLSVLLFSSSETDSQRSLPVLFENATESRLEADEDNKSLHEAHPRGVKDLSSSFKVTSTIITGSPLPPPLLLSRGGVRGVGEPEGYGHCRIIRSPVITPSTSATTISRLHSGTGLSHCISSSTLASEVNTNPETSRPGFIPVRSKEATNELDLSDMFVGLEEVGTRDLTLSVTTPSTSAGTGHTSSLEISGEQGLQEDGKVSVSMVNARSVALPPVLKVKKRLAVKGVFAKIGKFGRKVSAGKGVVKLLNKFSHKPENFVE</sequence>
<feature type="region of interest" description="Disordered" evidence="1">
    <location>
        <begin position="771"/>
        <end position="793"/>
    </location>
</feature>
<feature type="region of interest" description="Disordered" evidence="1">
    <location>
        <begin position="881"/>
        <end position="916"/>
    </location>
</feature>
<keyword evidence="3" id="KW-1185">Reference proteome</keyword>
<feature type="region of interest" description="Disordered" evidence="1">
    <location>
        <begin position="1170"/>
        <end position="1194"/>
    </location>
</feature>
<feature type="region of interest" description="Disordered" evidence="1">
    <location>
        <begin position="275"/>
        <end position="295"/>
    </location>
</feature>
<gene>
    <name evidence="2" type="ORF">L873DRAFT_1788630</name>
</gene>
<dbReference type="OrthoDB" id="5510554at2759"/>
<feature type="compositionally biased region" description="Basic residues" evidence="1">
    <location>
        <begin position="326"/>
        <end position="342"/>
    </location>
</feature>
<feature type="region of interest" description="Disordered" evidence="1">
    <location>
        <begin position="930"/>
        <end position="949"/>
    </location>
</feature>
<feature type="compositionally biased region" description="Polar residues" evidence="1">
    <location>
        <begin position="881"/>
        <end position="910"/>
    </location>
</feature>
<accession>A0A3N4K536</accession>
<feature type="region of interest" description="Disordered" evidence="1">
    <location>
        <begin position="1393"/>
        <end position="1422"/>
    </location>
</feature>
<feature type="region of interest" description="Disordered" evidence="1">
    <location>
        <begin position="1708"/>
        <end position="1737"/>
    </location>
</feature>
<evidence type="ECO:0000256" key="1">
    <source>
        <dbReference type="SAM" id="MobiDB-lite"/>
    </source>
</evidence>
<dbReference type="Proteomes" id="UP000276215">
    <property type="component" value="Unassembled WGS sequence"/>
</dbReference>
<feature type="region of interest" description="Disordered" evidence="1">
    <location>
        <begin position="2045"/>
        <end position="2066"/>
    </location>
</feature>
<feature type="compositionally biased region" description="Polar residues" evidence="1">
    <location>
        <begin position="15"/>
        <end position="28"/>
    </location>
</feature>
<feature type="compositionally biased region" description="Polar residues" evidence="1">
    <location>
        <begin position="2045"/>
        <end position="2060"/>
    </location>
</feature>
<feature type="compositionally biased region" description="Basic and acidic residues" evidence="1">
    <location>
        <begin position="439"/>
        <end position="452"/>
    </location>
</feature>
<evidence type="ECO:0000313" key="2">
    <source>
        <dbReference type="EMBL" id="RPB01025.1"/>
    </source>
</evidence>
<organism evidence="2 3">
    <name type="scientific">Choiromyces venosus 120613-1</name>
    <dbReference type="NCBI Taxonomy" id="1336337"/>
    <lineage>
        <taxon>Eukaryota</taxon>
        <taxon>Fungi</taxon>
        <taxon>Dikarya</taxon>
        <taxon>Ascomycota</taxon>
        <taxon>Pezizomycotina</taxon>
        <taxon>Pezizomycetes</taxon>
        <taxon>Pezizales</taxon>
        <taxon>Tuberaceae</taxon>
        <taxon>Choiromyces</taxon>
    </lineage>
</organism>
<dbReference type="EMBL" id="ML120376">
    <property type="protein sequence ID" value="RPB01025.1"/>
    <property type="molecule type" value="Genomic_DNA"/>
</dbReference>
<proteinExistence type="predicted"/>
<reference evidence="2 3" key="1">
    <citation type="journal article" date="2018" name="Nat. Ecol. Evol.">
        <title>Pezizomycetes genomes reveal the molecular basis of ectomycorrhizal truffle lifestyle.</title>
        <authorList>
            <person name="Murat C."/>
            <person name="Payen T."/>
            <person name="Noel B."/>
            <person name="Kuo A."/>
            <person name="Morin E."/>
            <person name="Chen J."/>
            <person name="Kohler A."/>
            <person name="Krizsan K."/>
            <person name="Balestrini R."/>
            <person name="Da Silva C."/>
            <person name="Montanini B."/>
            <person name="Hainaut M."/>
            <person name="Levati E."/>
            <person name="Barry K.W."/>
            <person name="Belfiori B."/>
            <person name="Cichocki N."/>
            <person name="Clum A."/>
            <person name="Dockter R.B."/>
            <person name="Fauchery L."/>
            <person name="Guy J."/>
            <person name="Iotti M."/>
            <person name="Le Tacon F."/>
            <person name="Lindquist E.A."/>
            <person name="Lipzen A."/>
            <person name="Malagnac F."/>
            <person name="Mello A."/>
            <person name="Molinier V."/>
            <person name="Miyauchi S."/>
            <person name="Poulain J."/>
            <person name="Riccioni C."/>
            <person name="Rubini A."/>
            <person name="Sitrit Y."/>
            <person name="Splivallo R."/>
            <person name="Traeger S."/>
            <person name="Wang M."/>
            <person name="Zifcakova L."/>
            <person name="Wipf D."/>
            <person name="Zambonelli A."/>
            <person name="Paolocci F."/>
            <person name="Nowrousian M."/>
            <person name="Ottonello S."/>
            <person name="Baldrian P."/>
            <person name="Spatafora J.W."/>
            <person name="Henrissat B."/>
            <person name="Nagy L.G."/>
            <person name="Aury J.M."/>
            <person name="Wincker P."/>
            <person name="Grigoriev I.V."/>
            <person name="Bonfante P."/>
            <person name="Martin F.M."/>
        </authorList>
    </citation>
    <scope>NUCLEOTIDE SEQUENCE [LARGE SCALE GENOMIC DNA]</scope>
    <source>
        <strain evidence="2 3">120613-1</strain>
    </source>
</reference>
<feature type="region of interest" description="Disordered" evidence="1">
    <location>
        <begin position="326"/>
        <end position="363"/>
    </location>
</feature>
<feature type="region of interest" description="Disordered" evidence="1">
    <location>
        <begin position="430"/>
        <end position="455"/>
    </location>
</feature>
<feature type="compositionally biased region" description="Basic and acidic residues" evidence="1">
    <location>
        <begin position="353"/>
        <end position="363"/>
    </location>
</feature>
<name>A0A3N4K536_9PEZI</name>
<feature type="region of interest" description="Disordered" evidence="1">
    <location>
        <begin position="1"/>
        <end position="39"/>
    </location>
</feature>